<dbReference type="RefSeq" id="WP_184674641.1">
    <property type="nucleotide sequence ID" value="NZ_BAABAI010000043.1"/>
</dbReference>
<proteinExistence type="predicted"/>
<reference evidence="1 2" key="1">
    <citation type="submission" date="2020-08" db="EMBL/GenBank/DDBJ databases">
        <title>Sequencing the genomes of 1000 actinobacteria strains.</title>
        <authorList>
            <person name="Klenk H.-P."/>
        </authorList>
    </citation>
    <scope>NUCLEOTIDE SEQUENCE [LARGE SCALE GENOMIC DNA]</scope>
    <source>
        <strain evidence="1 2">DSM 45084</strain>
    </source>
</reference>
<comment type="caution">
    <text evidence="1">The sequence shown here is derived from an EMBL/GenBank/DDBJ whole genome shotgun (WGS) entry which is preliminary data.</text>
</comment>
<evidence type="ECO:0000313" key="1">
    <source>
        <dbReference type="EMBL" id="MBB4968906.1"/>
    </source>
</evidence>
<name>A0A7W7T9J2_9PSEU</name>
<gene>
    <name evidence="1" type="ORF">F4559_006265</name>
</gene>
<dbReference type="Proteomes" id="UP000542674">
    <property type="component" value="Unassembled WGS sequence"/>
</dbReference>
<dbReference type="EMBL" id="JACHJS010000001">
    <property type="protein sequence ID" value="MBB4968906.1"/>
    <property type="molecule type" value="Genomic_DNA"/>
</dbReference>
<sequence>MNLYRQGSQEPQEIQDDLKLDEEVNKQYLEVIITFTIKNWGREPVTYSLGSPWENTGSYILYPDAPQRLWWKYRTSVDHWMRISTGEASIYRSEERPDGPTNLITLWVPVDNLDSTVNDMHKWDSYIMPITVNRLSVVAHPGTRISTTARKITHFKREWIPLREENA</sequence>
<evidence type="ECO:0000313" key="2">
    <source>
        <dbReference type="Proteomes" id="UP000542674"/>
    </source>
</evidence>
<keyword evidence="2" id="KW-1185">Reference proteome</keyword>
<accession>A0A7W7T9J2</accession>
<organism evidence="1 2">
    <name type="scientific">Saccharothrix violaceirubra</name>
    <dbReference type="NCBI Taxonomy" id="413306"/>
    <lineage>
        <taxon>Bacteria</taxon>
        <taxon>Bacillati</taxon>
        <taxon>Actinomycetota</taxon>
        <taxon>Actinomycetes</taxon>
        <taxon>Pseudonocardiales</taxon>
        <taxon>Pseudonocardiaceae</taxon>
        <taxon>Saccharothrix</taxon>
    </lineage>
</organism>
<protein>
    <submittedName>
        <fullName evidence="1">Uncharacterized protein</fullName>
    </submittedName>
</protein>
<dbReference type="AlphaFoldDB" id="A0A7W7T9J2"/>